<gene>
    <name evidence="1" type="ORF">RUM43_003525</name>
</gene>
<dbReference type="AlphaFoldDB" id="A0AAN8S5L1"/>
<sequence length="79" mass="9350">APDQQYYILYPPWQLVAPETTRLLRRKTLRMCNQVLQLQAADFYRSIYFHLPDCESLAQTPVSFFFESSKSEIRRSTMG</sequence>
<protein>
    <submittedName>
        <fullName evidence="1">Uncharacterized protein</fullName>
    </submittedName>
</protein>
<comment type="caution">
    <text evidence="1">The sequence shown here is derived from an EMBL/GenBank/DDBJ whole genome shotgun (WGS) entry which is preliminary data.</text>
</comment>
<reference evidence="1 2" key="1">
    <citation type="submission" date="2023-10" db="EMBL/GenBank/DDBJ databases">
        <title>Genomes of two closely related lineages of the louse Polyplax serrata with different host specificities.</title>
        <authorList>
            <person name="Martinu J."/>
            <person name="Tarabai H."/>
            <person name="Stefka J."/>
            <person name="Hypsa V."/>
        </authorList>
    </citation>
    <scope>NUCLEOTIDE SEQUENCE [LARGE SCALE GENOMIC DNA]</scope>
    <source>
        <strain evidence="1">HR10_N</strain>
    </source>
</reference>
<organism evidence="1 2">
    <name type="scientific">Polyplax serrata</name>
    <name type="common">Common mouse louse</name>
    <dbReference type="NCBI Taxonomy" id="468196"/>
    <lineage>
        <taxon>Eukaryota</taxon>
        <taxon>Metazoa</taxon>
        <taxon>Ecdysozoa</taxon>
        <taxon>Arthropoda</taxon>
        <taxon>Hexapoda</taxon>
        <taxon>Insecta</taxon>
        <taxon>Pterygota</taxon>
        <taxon>Neoptera</taxon>
        <taxon>Paraneoptera</taxon>
        <taxon>Psocodea</taxon>
        <taxon>Troctomorpha</taxon>
        <taxon>Phthiraptera</taxon>
        <taxon>Anoplura</taxon>
        <taxon>Polyplacidae</taxon>
        <taxon>Polyplax</taxon>
    </lineage>
</organism>
<proteinExistence type="predicted"/>
<name>A0AAN8S5L1_POLSC</name>
<evidence type="ECO:0000313" key="2">
    <source>
        <dbReference type="Proteomes" id="UP001372834"/>
    </source>
</evidence>
<feature type="non-terminal residue" evidence="1">
    <location>
        <position position="1"/>
    </location>
</feature>
<evidence type="ECO:0000313" key="1">
    <source>
        <dbReference type="EMBL" id="KAK6629707.1"/>
    </source>
</evidence>
<dbReference type="Proteomes" id="UP001372834">
    <property type="component" value="Unassembled WGS sequence"/>
</dbReference>
<accession>A0AAN8S5L1</accession>
<dbReference type="EMBL" id="JAWJWE010000036">
    <property type="protein sequence ID" value="KAK6629707.1"/>
    <property type="molecule type" value="Genomic_DNA"/>
</dbReference>
<feature type="non-terminal residue" evidence="1">
    <location>
        <position position="79"/>
    </location>
</feature>